<comment type="caution">
    <text evidence="2">The sequence shown here is derived from an EMBL/GenBank/DDBJ whole genome shotgun (WGS) entry which is preliminary data.</text>
</comment>
<dbReference type="Proteomes" id="UP000478052">
    <property type="component" value="Unassembled WGS sequence"/>
</dbReference>
<proteinExistence type="predicted"/>
<keyword evidence="1" id="KW-0812">Transmembrane</keyword>
<dbReference type="AlphaFoldDB" id="A0A6G0VPG7"/>
<sequence>MVVTKFLIPRMRLIVVLWFIPVIACYVVCGCKLVSGIT</sequence>
<dbReference type="PROSITE" id="PS51257">
    <property type="entry name" value="PROKAR_LIPOPROTEIN"/>
    <property type="match status" value="1"/>
</dbReference>
<feature type="transmembrane region" description="Helical" evidence="1">
    <location>
        <begin position="12"/>
        <end position="35"/>
    </location>
</feature>
<organism evidence="2 3">
    <name type="scientific">Aphis craccivora</name>
    <name type="common">Cowpea aphid</name>
    <dbReference type="NCBI Taxonomy" id="307492"/>
    <lineage>
        <taxon>Eukaryota</taxon>
        <taxon>Metazoa</taxon>
        <taxon>Ecdysozoa</taxon>
        <taxon>Arthropoda</taxon>
        <taxon>Hexapoda</taxon>
        <taxon>Insecta</taxon>
        <taxon>Pterygota</taxon>
        <taxon>Neoptera</taxon>
        <taxon>Paraneoptera</taxon>
        <taxon>Hemiptera</taxon>
        <taxon>Sternorrhyncha</taxon>
        <taxon>Aphidomorpha</taxon>
        <taxon>Aphidoidea</taxon>
        <taxon>Aphididae</taxon>
        <taxon>Aphidini</taxon>
        <taxon>Aphis</taxon>
        <taxon>Aphis</taxon>
    </lineage>
</organism>
<accession>A0A6G0VPG7</accession>
<keyword evidence="1" id="KW-0472">Membrane</keyword>
<evidence type="ECO:0000313" key="3">
    <source>
        <dbReference type="Proteomes" id="UP000478052"/>
    </source>
</evidence>
<gene>
    <name evidence="2" type="ORF">FWK35_00037981</name>
</gene>
<evidence type="ECO:0000313" key="2">
    <source>
        <dbReference type="EMBL" id="KAF0699564.1"/>
    </source>
</evidence>
<dbReference type="EMBL" id="VUJU01014864">
    <property type="protein sequence ID" value="KAF0699564.1"/>
    <property type="molecule type" value="Genomic_DNA"/>
</dbReference>
<name>A0A6G0VPG7_APHCR</name>
<protein>
    <submittedName>
        <fullName evidence="2">Uncharacterized protein</fullName>
    </submittedName>
</protein>
<keyword evidence="1" id="KW-1133">Transmembrane helix</keyword>
<reference evidence="2 3" key="1">
    <citation type="submission" date="2019-08" db="EMBL/GenBank/DDBJ databases">
        <title>Whole genome of Aphis craccivora.</title>
        <authorList>
            <person name="Voronova N.V."/>
            <person name="Shulinski R.S."/>
            <person name="Bandarenka Y.V."/>
            <person name="Zhorov D.G."/>
            <person name="Warner D."/>
        </authorList>
    </citation>
    <scope>NUCLEOTIDE SEQUENCE [LARGE SCALE GENOMIC DNA]</scope>
    <source>
        <strain evidence="2">180601</strain>
        <tissue evidence="2">Whole Body</tissue>
    </source>
</reference>
<feature type="non-terminal residue" evidence="2">
    <location>
        <position position="38"/>
    </location>
</feature>
<keyword evidence="3" id="KW-1185">Reference proteome</keyword>
<evidence type="ECO:0000256" key="1">
    <source>
        <dbReference type="SAM" id="Phobius"/>
    </source>
</evidence>